<comment type="caution">
    <text evidence="3">The sequence shown here is derived from an EMBL/GenBank/DDBJ whole genome shotgun (WGS) entry which is preliminary data.</text>
</comment>
<evidence type="ECO:0000313" key="3">
    <source>
        <dbReference type="EMBL" id="MCU7693605.1"/>
    </source>
</evidence>
<dbReference type="RefSeq" id="WP_263037092.1">
    <property type="nucleotide sequence ID" value="NZ_JAOTPL010000003.1"/>
</dbReference>
<feature type="repeat" description="TPR" evidence="1">
    <location>
        <begin position="210"/>
        <end position="243"/>
    </location>
</feature>
<reference evidence="3" key="1">
    <citation type="submission" date="2022-10" db="EMBL/GenBank/DDBJ databases">
        <authorList>
            <person name="Kim H.S."/>
            <person name="Kim J.-S."/>
            <person name="Suh M.K."/>
            <person name="Eom M.K."/>
            <person name="Lee J.-S."/>
        </authorList>
    </citation>
    <scope>NUCLEOTIDE SEQUENCE</scope>
    <source>
        <strain evidence="3">LIP-5</strain>
    </source>
</reference>
<dbReference type="InterPro" id="IPR019734">
    <property type="entry name" value="TPR_rpt"/>
</dbReference>
<dbReference type="Pfam" id="PF13432">
    <property type="entry name" value="TPR_16"/>
    <property type="match status" value="1"/>
</dbReference>
<dbReference type="SUPFAM" id="SSF48452">
    <property type="entry name" value="TPR-like"/>
    <property type="match status" value="1"/>
</dbReference>
<keyword evidence="4" id="KW-1185">Reference proteome</keyword>
<dbReference type="PANTHER" id="PTHR12558:SF13">
    <property type="entry name" value="CELL DIVISION CYCLE PROTEIN 27 HOMOLOG"/>
    <property type="match status" value="1"/>
</dbReference>
<dbReference type="PROSITE" id="PS50005">
    <property type="entry name" value="TPR"/>
    <property type="match status" value="1"/>
</dbReference>
<proteinExistence type="predicted"/>
<name>A0AAE3IM74_9BACT</name>
<dbReference type="PANTHER" id="PTHR12558">
    <property type="entry name" value="CELL DIVISION CYCLE 16,23,27"/>
    <property type="match status" value="1"/>
</dbReference>
<keyword evidence="1" id="KW-0802">TPR repeat</keyword>
<sequence>MKKILFSFLALAMSFSIAVAQSIDEGIQAVYYSKFNTAKNIFQQIVNKEPGNTQAIYWLGQTMIQNLAMPDGPQQARALYEKALAANPSDPWLLVGMGNTDYLVTKDKNAAKQRFEQAIKIISDKSKKRDKGKNLAEIYTAIGRASSHGDGDQGDPAYVIPLLEQAMQLDDSNPYSGIYLGMNYLKQGGENGGKAYQAYNTAFTRNPGFALAPYRIGVMYQSQANYQAMNEWYQKAISADPNFAAPYLTYFEYFRENDVNKAKEFLDQFVRVAEQSCDTKYFQADFSYVSGKYQEAINQAQQMLNSECRSYPDVNMLLAKSYHRLGQSDKAAAAVDAYFKVAPASSIHGQDYASAGYILKEDSTKAMRAVEYLKKAYEMDTAVYLRERYIDSISVAYDKANKPAEKFQWLKGIYAGKKISDKGMVSYADAAFKAGQYKLSDSLYTILKSKYPEDMFAYYYLQQSALAQDSTKELALPHIKNFIAYLEPRINEASNKQTLIYEYYLLGDYYANTKKDYANARDYFAKIVALDPENAGAKQAVEQLNNMLKGKK</sequence>
<feature type="signal peptide" evidence="2">
    <location>
        <begin position="1"/>
        <end position="20"/>
    </location>
</feature>
<evidence type="ECO:0000256" key="1">
    <source>
        <dbReference type="PROSITE-ProRule" id="PRU00339"/>
    </source>
</evidence>
<evidence type="ECO:0000313" key="4">
    <source>
        <dbReference type="Proteomes" id="UP001209317"/>
    </source>
</evidence>
<feature type="chain" id="PRO_5042213464" evidence="2">
    <location>
        <begin position="21"/>
        <end position="552"/>
    </location>
</feature>
<organism evidence="3 4">
    <name type="scientific">Haoranjiania flava</name>
    <dbReference type="NCBI Taxonomy" id="1856322"/>
    <lineage>
        <taxon>Bacteria</taxon>
        <taxon>Pseudomonadati</taxon>
        <taxon>Bacteroidota</taxon>
        <taxon>Chitinophagia</taxon>
        <taxon>Chitinophagales</taxon>
        <taxon>Chitinophagaceae</taxon>
        <taxon>Haoranjiania</taxon>
    </lineage>
</organism>
<gene>
    <name evidence="3" type="ORF">OD355_03640</name>
</gene>
<evidence type="ECO:0000256" key="2">
    <source>
        <dbReference type="SAM" id="SignalP"/>
    </source>
</evidence>
<dbReference type="InterPro" id="IPR011990">
    <property type="entry name" value="TPR-like_helical_dom_sf"/>
</dbReference>
<dbReference type="AlphaFoldDB" id="A0AAE3IM74"/>
<keyword evidence="2" id="KW-0732">Signal</keyword>
<dbReference type="Gene3D" id="1.25.40.10">
    <property type="entry name" value="Tetratricopeptide repeat domain"/>
    <property type="match status" value="3"/>
</dbReference>
<dbReference type="EMBL" id="JAOTPL010000003">
    <property type="protein sequence ID" value="MCU7693605.1"/>
    <property type="molecule type" value="Genomic_DNA"/>
</dbReference>
<dbReference type="SMART" id="SM00028">
    <property type="entry name" value="TPR"/>
    <property type="match status" value="4"/>
</dbReference>
<dbReference type="SUPFAM" id="SSF81901">
    <property type="entry name" value="HCP-like"/>
    <property type="match status" value="1"/>
</dbReference>
<dbReference type="Pfam" id="PF13181">
    <property type="entry name" value="TPR_8"/>
    <property type="match status" value="2"/>
</dbReference>
<protein>
    <submittedName>
        <fullName evidence="3">Tetratricopeptide repeat protein</fullName>
    </submittedName>
</protein>
<dbReference type="Proteomes" id="UP001209317">
    <property type="component" value="Unassembled WGS sequence"/>
</dbReference>
<accession>A0AAE3IM74</accession>